<keyword evidence="2" id="KW-1185">Reference proteome</keyword>
<sequence>MTLLTFQLSMVPESIDFVHLFSILKTAINFLNLREAKQSIRLNGFDYTRGFKVEQVSDRHLRSFGPHGYTGTEDK</sequence>
<reference evidence="1 2" key="2">
    <citation type="journal article" date="2019" name="G3 (Bethesda)">
        <title>Hybrid Assembly of the Genome of the Entomopathogenic Nematode Steinernema carpocapsae Identifies the X-Chromosome.</title>
        <authorList>
            <person name="Serra L."/>
            <person name="Macchietto M."/>
            <person name="Macias-Munoz A."/>
            <person name="McGill C.J."/>
            <person name="Rodriguez I.M."/>
            <person name="Rodriguez B."/>
            <person name="Murad R."/>
            <person name="Mortazavi A."/>
        </authorList>
    </citation>
    <scope>NUCLEOTIDE SEQUENCE [LARGE SCALE GENOMIC DNA]</scope>
    <source>
        <strain evidence="1 2">ALL</strain>
    </source>
</reference>
<accession>A0A4U5LVC3</accession>
<reference evidence="1 2" key="1">
    <citation type="journal article" date="2015" name="Genome Biol.">
        <title>Comparative genomics of Steinernema reveals deeply conserved gene regulatory networks.</title>
        <authorList>
            <person name="Dillman A.R."/>
            <person name="Macchietto M."/>
            <person name="Porter C.F."/>
            <person name="Rogers A."/>
            <person name="Williams B."/>
            <person name="Antoshechkin I."/>
            <person name="Lee M.M."/>
            <person name="Goodwin Z."/>
            <person name="Lu X."/>
            <person name="Lewis E.E."/>
            <person name="Goodrich-Blair H."/>
            <person name="Stock S.P."/>
            <person name="Adams B.J."/>
            <person name="Sternberg P.W."/>
            <person name="Mortazavi A."/>
        </authorList>
    </citation>
    <scope>NUCLEOTIDE SEQUENCE [LARGE SCALE GENOMIC DNA]</scope>
    <source>
        <strain evidence="1 2">ALL</strain>
    </source>
</reference>
<dbReference type="AlphaFoldDB" id="A0A4U5LVC3"/>
<dbReference type="EMBL" id="AZBU02000012">
    <property type="protein sequence ID" value="TKR60090.1"/>
    <property type="molecule type" value="Genomic_DNA"/>
</dbReference>
<gene>
    <name evidence="1" type="ORF">L596_029674</name>
</gene>
<evidence type="ECO:0000313" key="2">
    <source>
        <dbReference type="Proteomes" id="UP000298663"/>
    </source>
</evidence>
<comment type="caution">
    <text evidence="1">The sequence shown here is derived from an EMBL/GenBank/DDBJ whole genome shotgun (WGS) entry which is preliminary data.</text>
</comment>
<protein>
    <submittedName>
        <fullName evidence="1">Uncharacterized protein</fullName>
    </submittedName>
</protein>
<name>A0A4U5LVC3_STECR</name>
<evidence type="ECO:0000313" key="1">
    <source>
        <dbReference type="EMBL" id="TKR60090.1"/>
    </source>
</evidence>
<proteinExistence type="predicted"/>
<dbReference type="Proteomes" id="UP000298663">
    <property type="component" value="Unassembled WGS sequence"/>
</dbReference>
<organism evidence="1 2">
    <name type="scientific">Steinernema carpocapsae</name>
    <name type="common">Entomopathogenic nematode</name>
    <dbReference type="NCBI Taxonomy" id="34508"/>
    <lineage>
        <taxon>Eukaryota</taxon>
        <taxon>Metazoa</taxon>
        <taxon>Ecdysozoa</taxon>
        <taxon>Nematoda</taxon>
        <taxon>Chromadorea</taxon>
        <taxon>Rhabditida</taxon>
        <taxon>Tylenchina</taxon>
        <taxon>Panagrolaimomorpha</taxon>
        <taxon>Strongyloidoidea</taxon>
        <taxon>Steinernematidae</taxon>
        <taxon>Steinernema</taxon>
    </lineage>
</organism>